<keyword evidence="2" id="KW-1185">Reference proteome</keyword>
<dbReference type="RefSeq" id="WP_258816456.1">
    <property type="nucleotide sequence ID" value="NZ_JANUGW010000005.1"/>
</dbReference>
<gene>
    <name evidence="1" type="ORF">NX784_09810</name>
</gene>
<dbReference type="EMBL" id="JANUGW010000005">
    <property type="protein sequence ID" value="MCS0581887.1"/>
    <property type="molecule type" value="Genomic_DNA"/>
</dbReference>
<name>A0ABT1ZPP8_9BURK</name>
<reference evidence="1 2" key="1">
    <citation type="submission" date="2022-08" db="EMBL/GenBank/DDBJ databases">
        <title>Reclassification of Massilia species as members of the genera Telluria, Duganella, Pseudoduganella, Mokoshia gen. nov. and Zemynaea gen. nov. using orthogonal and non-orthogonal genome-based approaches.</title>
        <authorList>
            <person name="Bowman J.P."/>
        </authorList>
    </citation>
    <scope>NUCLEOTIDE SEQUENCE [LARGE SCALE GENOMIC DNA]</scope>
    <source>
        <strain evidence="1 2">JCM 31316</strain>
    </source>
</reference>
<sequence>MSAERYTAVVEQLCAVMGIPDVDAVLDERILDVEGFEVLVDHVETDSGALYLNVNYGIVTSGRTLKVFRLLLEANLLIYAQDQAQLGMDADTGCIVMVVRVEFHDGLDGEGLAGLLAHYAEHGRYWRDNIFQTDDEMFEQIADGSYLWMKV</sequence>
<accession>A0ABT1ZPP8</accession>
<dbReference type="Gene3D" id="3.30.1460.10">
    <property type="match status" value="1"/>
</dbReference>
<comment type="caution">
    <text evidence="1">The sequence shown here is derived from an EMBL/GenBank/DDBJ whole genome shotgun (WGS) entry which is preliminary data.</text>
</comment>
<evidence type="ECO:0000313" key="1">
    <source>
        <dbReference type="EMBL" id="MCS0581887.1"/>
    </source>
</evidence>
<organism evidence="1 2">
    <name type="scientific">Massilia pinisoli</name>
    <dbReference type="NCBI Taxonomy" id="1772194"/>
    <lineage>
        <taxon>Bacteria</taxon>
        <taxon>Pseudomonadati</taxon>
        <taxon>Pseudomonadota</taxon>
        <taxon>Betaproteobacteria</taxon>
        <taxon>Burkholderiales</taxon>
        <taxon>Oxalobacteraceae</taxon>
        <taxon>Telluria group</taxon>
        <taxon>Massilia</taxon>
    </lineage>
</organism>
<evidence type="ECO:0000313" key="2">
    <source>
        <dbReference type="Proteomes" id="UP001204151"/>
    </source>
</evidence>
<dbReference type="Proteomes" id="UP001204151">
    <property type="component" value="Unassembled WGS sequence"/>
</dbReference>
<dbReference type="InterPro" id="IPR010261">
    <property type="entry name" value="Tir_chaperone"/>
</dbReference>
<dbReference type="SUPFAM" id="SSF69635">
    <property type="entry name" value="Type III secretory system chaperone-like"/>
    <property type="match status" value="1"/>
</dbReference>
<protein>
    <submittedName>
        <fullName evidence="1">CesT family type III secretion system chaperone</fullName>
    </submittedName>
</protein>
<dbReference type="Pfam" id="PF05932">
    <property type="entry name" value="CesT"/>
    <property type="match status" value="1"/>
</dbReference>
<proteinExistence type="predicted"/>